<evidence type="ECO:0000313" key="2">
    <source>
        <dbReference type="Proteomes" id="UP000249493"/>
    </source>
</evidence>
<dbReference type="AlphaFoldDB" id="A0A327N4V8"/>
<reference evidence="1 2" key="1">
    <citation type="submission" date="2018-06" db="EMBL/GenBank/DDBJ databases">
        <authorList>
            <person name="Zhirakovskaya E."/>
        </authorList>
    </citation>
    <scope>NUCLEOTIDE SEQUENCE [LARGE SCALE GENOMIC DNA]</scope>
    <source>
        <strain evidence="1 2">LY3</strain>
    </source>
</reference>
<evidence type="ECO:0000313" key="1">
    <source>
        <dbReference type="EMBL" id="RAI70270.1"/>
    </source>
</evidence>
<accession>A0A327N4V8</accession>
<protein>
    <submittedName>
        <fullName evidence="1">Uncharacterized protein</fullName>
    </submittedName>
</protein>
<sequence>MSRTVYSGVIVQWGAKFLNGIRKESGNSFQVRDEIMTLQGPKNRGLDYGRRHIWLRLTYGSRSGANRAS</sequence>
<dbReference type="Proteomes" id="UP000249493">
    <property type="component" value="Unassembled WGS sequence"/>
</dbReference>
<name>A0A327N4V8_PSEFL</name>
<proteinExistence type="predicted"/>
<organism evidence="1 2">
    <name type="scientific">Pseudomonas fluorescens</name>
    <dbReference type="NCBI Taxonomy" id="294"/>
    <lineage>
        <taxon>Bacteria</taxon>
        <taxon>Pseudomonadati</taxon>
        <taxon>Pseudomonadota</taxon>
        <taxon>Gammaproteobacteria</taxon>
        <taxon>Pseudomonadales</taxon>
        <taxon>Pseudomonadaceae</taxon>
        <taxon>Pseudomonas</taxon>
    </lineage>
</organism>
<gene>
    <name evidence="1" type="ORF">DOZ80_11835</name>
</gene>
<dbReference type="EMBL" id="QLIN01000004">
    <property type="protein sequence ID" value="RAI70270.1"/>
    <property type="molecule type" value="Genomic_DNA"/>
</dbReference>
<comment type="caution">
    <text evidence="1">The sequence shown here is derived from an EMBL/GenBank/DDBJ whole genome shotgun (WGS) entry which is preliminary data.</text>
</comment>